<organism evidence="2 3">
    <name type="scientific">Auraticoccus monumenti</name>
    <dbReference type="NCBI Taxonomy" id="675864"/>
    <lineage>
        <taxon>Bacteria</taxon>
        <taxon>Bacillati</taxon>
        <taxon>Actinomycetota</taxon>
        <taxon>Actinomycetes</taxon>
        <taxon>Propionibacteriales</taxon>
        <taxon>Propionibacteriaceae</taxon>
        <taxon>Auraticoccus</taxon>
    </lineage>
</organism>
<reference evidence="2 3" key="1">
    <citation type="submission" date="2016-10" db="EMBL/GenBank/DDBJ databases">
        <authorList>
            <person name="de Groot N.N."/>
        </authorList>
    </citation>
    <scope>NUCLEOTIDE SEQUENCE [LARGE SCALE GENOMIC DNA]</scope>
    <source>
        <strain evidence="2 3">MON 2.2</strain>
    </source>
</reference>
<dbReference type="Pfam" id="PF13560">
    <property type="entry name" value="HTH_31"/>
    <property type="match status" value="1"/>
</dbReference>
<dbReference type="PROSITE" id="PS50943">
    <property type="entry name" value="HTH_CROC1"/>
    <property type="match status" value="1"/>
</dbReference>
<dbReference type="GO" id="GO:0003677">
    <property type="term" value="F:DNA binding"/>
    <property type="evidence" value="ECO:0007669"/>
    <property type="project" value="InterPro"/>
</dbReference>
<sequence length="94" mass="10238">MTISHYAKQRKRVQPPYVDLRSLRSVSGMTLDEVCAAANEADPELTLTRGALSAIENGHRGASTEVLRAIALAYGLDAEALDVQYRPRRRGAAV</sequence>
<protein>
    <submittedName>
        <fullName evidence="2">Helix-turn-helix domain-containing protein</fullName>
    </submittedName>
</protein>
<feature type="domain" description="HTH cro/C1-type" evidence="1">
    <location>
        <begin position="20"/>
        <end position="81"/>
    </location>
</feature>
<dbReference type="AlphaFoldDB" id="A0A1G6UQH6"/>
<gene>
    <name evidence="2" type="ORF">SAMN04489747_0942</name>
</gene>
<dbReference type="InterPro" id="IPR001387">
    <property type="entry name" value="Cro/C1-type_HTH"/>
</dbReference>
<dbReference type="SMART" id="SM00530">
    <property type="entry name" value="HTH_XRE"/>
    <property type="match status" value="1"/>
</dbReference>
<dbReference type="RefSeq" id="WP_090591115.1">
    <property type="nucleotide sequence ID" value="NZ_LT629688.1"/>
</dbReference>
<dbReference type="Gene3D" id="1.10.260.40">
    <property type="entry name" value="lambda repressor-like DNA-binding domains"/>
    <property type="match status" value="1"/>
</dbReference>
<accession>A0A1G6UQH6</accession>
<dbReference type="SUPFAM" id="SSF47413">
    <property type="entry name" value="lambda repressor-like DNA-binding domains"/>
    <property type="match status" value="1"/>
</dbReference>
<dbReference type="Proteomes" id="UP000198546">
    <property type="component" value="Chromosome i"/>
</dbReference>
<name>A0A1G6UQH6_9ACTN</name>
<dbReference type="InterPro" id="IPR010982">
    <property type="entry name" value="Lambda_DNA-bd_dom_sf"/>
</dbReference>
<evidence type="ECO:0000313" key="2">
    <source>
        <dbReference type="EMBL" id="SDD43549.1"/>
    </source>
</evidence>
<evidence type="ECO:0000259" key="1">
    <source>
        <dbReference type="PROSITE" id="PS50943"/>
    </source>
</evidence>
<dbReference type="EMBL" id="LT629688">
    <property type="protein sequence ID" value="SDD43549.1"/>
    <property type="molecule type" value="Genomic_DNA"/>
</dbReference>
<dbReference type="OrthoDB" id="5149700at2"/>
<dbReference type="STRING" id="675864.SAMN04489747_0942"/>
<proteinExistence type="predicted"/>
<evidence type="ECO:0000313" key="3">
    <source>
        <dbReference type="Proteomes" id="UP000198546"/>
    </source>
</evidence>
<keyword evidence="3" id="KW-1185">Reference proteome</keyword>